<accession>A0A0M0JIU9</accession>
<dbReference type="AlphaFoldDB" id="A0A0M0JIU9"/>
<dbReference type="InterPro" id="IPR029058">
    <property type="entry name" value="AB_hydrolase_fold"/>
</dbReference>
<evidence type="ECO:0000313" key="2">
    <source>
        <dbReference type="EMBL" id="KOO26511.1"/>
    </source>
</evidence>
<dbReference type="PANTHER" id="PTHR11247:SF67">
    <property type="entry name" value="PALMITOYL-PROTEIN THIOESTERASE 3"/>
    <property type="match status" value="1"/>
</dbReference>
<evidence type="ECO:0000313" key="3">
    <source>
        <dbReference type="Proteomes" id="UP000037460"/>
    </source>
</evidence>
<dbReference type="Pfam" id="PF02089">
    <property type="entry name" value="Palm_thioest"/>
    <property type="match status" value="1"/>
</dbReference>
<dbReference type="PANTHER" id="PTHR11247">
    <property type="entry name" value="PALMITOYL-PROTEIN THIOESTERASE/DOLICHYLDIPHOSPHATASE 1"/>
    <property type="match status" value="1"/>
</dbReference>
<keyword evidence="3" id="KW-1185">Reference proteome</keyword>
<organism evidence="2 3">
    <name type="scientific">Chrysochromulina tobinii</name>
    <dbReference type="NCBI Taxonomy" id="1460289"/>
    <lineage>
        <taxon>Eukaryota</taxon>
        <taxon>Haptista</taxon>
        <taxon>Haptophyta</taxon>
        <taxon>Prymnesiophyceae</taxon>
        <taxon>Prymnesiales</taxon>
        <taxon>Chrysochromulinaceae</taxon>
        <taxon>Chrysochromulina</taxon>
    </lineage>
</organism>
<sequence>MEEAAGWVREALGPGSYVRCIEIGNGEVDSLIMPMNQQLSQLAAQLQADVRLRRGFNMIGYSQGSLLARGFVQRYGTPRVHTLISWVGPQAGQYGCPDWEANWPDLAASTVIAINQLTSAVWYSDASQARLSF</sequence>
<dbReference type="SUPFAM" id="SSF53474">
    <property type="entry name" value="alpha/beta-Hydrolases"/>
    <property type="match status" value="1"/>
</dbReference>
<dbReference type="GO" id="GO:0016790">
    <property type="term" value="F:thiolester hydrolase activity"/>
    <property type="evidence" value="ECO:0007669"/>
    <property type="project" value="TreeGrafter"/>
</dbReference>
<reference evidence="3" key="1">
    <citation type="journal article" date="2015" name="PLoS Genet.">
        <title>Genome Sequence and Transcriptome Analyses of Chrysochromulina tobin: Metabolic Tools for Enhanced Algal Fitness in the Prominent Order Prymnesiales (Haptophyceae).</title>
        <authorList>
            <person name="Hovde B.T."/>
            <person name="Deodato C.R."/>
            <person name="Hunsperger H.M."/>
            <person name="Ryken S.A."/>
            <person name="Yost W."/>
            <person name="Jha R.K."/>
            <person name="Patterson J."/>
            <person name="Monnat R.J. Jr."/>
            <person name="Barlow S.B."/>
            <person name="Starkenburg S.R."/>
            <person name="Cattolico R.A."/>
        </authorList>
    </citation>
    <scope>NUCLEOTIDE SEQUENCE</scope>
    <source>
        <strain evidence="3">CCMP291</strain>
    </source>
</reference>
<evidence type="ECO:0000256" key="1">
    <source>
        <dbReference type="ARBA" id="ARBA00022801"/>
    </source>
</evidence>
<proteinExistence type="predicted"/>
<dbReference type="OrthoDB" id="10263094at2759"/>
<keyword evidence="1" id="KW-0378">Hydrolase</keyword>
<gene>
    <name evidence="2" type="ORF">Ctob_006524</name>
</gene>
<protein>
    <submittedName>
        <fullName evidence="2">Palmitoyl-protein thioesterase 3</fullName>
    </submittedName>
</protein>
<dbReference type="Gene3D" id="3.40.50.1820">
    <property type="entry name" value="alpha/beta hydrolase"/>
    <property type="match status" value="1"/>
</dbReference>
<dbReference type="EMBL" id="JWZX01002841">
    <property type="protein sequence ID" value="KOO26511.1"/>
    <property type="molecule type" value="Genomic_DNA"/>
</dbReference>
<comment type="caution">
    <text evidence="2">The sequence shown here is derived from an EMBL/GenBank/DDBJ whole genome shotgun (WGS) entry which is preliminary data.</text>
</comment>
<name>A0A0M0JIU9_9EUKA</name>
<dbReference type="GO" id="GO:0005764">
    <property type="term" value="C:lysosome"/>
    <property type="evidence" value="ECO:0007669"/>
    <property type="project" value="TreeGrafter"/>
</dbReference>
<dbReference type="Proteomes" id="UP000037460">
    <property type="component" value="Unassembled WGS sequence"/>
</dbReference>